<dbReference type="Proteomes" id="UP000265520">
    <property type="component" value="Unassembled WGS sequence"/>
</dbReference>
<proteinExistence type="predicted"/>
<comment type="caution">
    <text evidence="1">The sequence shown here is derived from an EMBL/GenBank/DDBJ whole genome shotgun (WGS) entry which is preliminary data.</text>
</comment>
<reference evidence="1 2" key="1">
    <citation type="journal article" date="2018" name="Front. Plant Sci.">
        <title>Red Clover (Trifolium pratense) and Zigzag Clover (T. medium) - A Picture of Genomic Similarities and Differences.</title>
        <authorList>
            <person name="Dluhosova J."/>
            <person name="Istvanek J."/>
            <person name="Nedelnik J."/>
            <person name="Repkova J."/>
        </authorList>
    </citation>
    <scope>NUCLEOTIDE SEQUENCE [LARGE SCALE GENOMIC DNA]</scope>
    <source>
        <strain evidence="2">cv. 10/8</strain>
        <tissue evidence="1">Leaf</tissue>
    </source>
</reference>
<keyword evidence="2" id="KW-1185">Reference proteome</keyword>
<sequence>RLKEMKFKEEEEFSVRVSQKGGDFLNLELKSRGRAGLSPCHAGRDRQEN</sequence>
<organism evidence="1 2">
    <name type="scientific">Trifolium medium</name>
    <dbReference type="NCBI Taxonomy" id="97028"/>
    <lineage>
        <taxon>Eukaryota</taxon>
        <taxon>Viridiplantae</taxon>
        <taxon>Streptophyta</taxon>
        <taxon>Embryophyta</taxon>
        <taxon>Tracheophyta</taxon>
        <taxon>Spermatophyta</taxon>
        <taxon>Magnoliopsida</taxon>
        <taxon>eudicotyledons</taxon>
        <taxon>Gunneridae</taxon>
        <taxon>Pentapetalae</taxon>
        <taxon>rosids</taxon>
        <taxon>fabids</taxon>
        <taxon>Fabales</taxon>
        <taxon>Fabaceae</taxon>
        <taxon>Papilionoideae</taxon>
        <taxon>50 kb inversion clade</taxon>
        <taxon>NPAAA clade</taxon>
        <taxon>Hologalegina</taxon>
        <taxon>IRL clade</taxon>
        <taxon>Trifolieae</taxon>
        <taxon>Trifolium</taxon>
    </lineage>
</organism>
<evidence type="ECO:0000313" key="2">
    <source>
        <dbReference type="Proteomes" id="UP000265520"/>
    </source>
</evidence>
<protein>
    <submittedName>
        <fullName evidence="1">Uncharacterized protein</fullName>
    </submittedName>
</protein>
<accession>A0A392TP86</accession>
<name>A0A392TP86_9FABA</name>
<dbReference type="EMBL" id="LXQA010609750">
    <property type="protein sequence ID" value="MCI61956.1"/>
    <property type="molecule type" value="Genomic_DNA"/>
</dbReference>
<feature type="non-terminal residue" evidence="1">
    <location>
        <position position="1"/>
    </location>
</feature>
<evidence type="ECO:0000313" key="1">
    <source>
        <dbReference type="EMBL" id="MCI61956.1"/>
    </source>
</evidence>
<dbReference type="AlphaFoldDB" id="A0A392TP86"/>